<accession>A0A7H4N5Y2</accession>
<protein>
    <submittedName>
        <fullName evidence="1">Uncharacterized protein</fullName>
    </submittedName>
</protein>
<dbReference type="AlphaFoldDB" id="A0A7H4N5Y2"/>
<name>A0A7H4N5Y2_9ENTR</name>
<sequence length="88" mass="9434">MVAEKHNSYRFSLSSILIIRAGFPPTTAFAGTFFTNDGPRRHHGIIADSDAWINHCPAANPHIVANGDGFSVLLTTIAVDRVKGCVAV</sequence>
<comment type="caution">
    <text evidence="1">The sequence shown here is derived from an EMBL/GenBank/DDBJ whole genome shotgun (WGS) entry which is preliminary data.</text>
</comment>
<organism evidence="1 2">
    <name type="scientific">Klebsiella michiganensis</name>
    <dbReference type="NCBI Taxonomy" id="1134687"/>
    <lineage>
        <taxon>Bacteria</taxon>
        <taxon>Pseudomonadati</taxon>
        <taxon>Pseudomonadota</taxon>
        <taxon>Gammaproteobacteria</taxon>
        <taxon>Enterobacterales</taxon>
        <taxon>Enterobacteriaceae</taxon>
        <taxon>Klebsiella/Raoultella group</taxon>
        <taxon>Klebsiella</taxon>
    </lineage>
</organism>
<evidence type="ECO:0000313" key="1">
    <source>
        <dbReference type="EMBL" id="STV79017.1"/>
    </source>
</evidence>
<gene>
    <name evidence="1" type="ORF">NCTC11685_02464</name>
</gene>
<proteinExistence type="predicted"/>
<reference evidence="1 2" key="1">
    <citation type="submission" date="2018-06" db="EMBL/GenBank/DDBJ databases">
        <authorList>
            <consortium name="Pathogen Informatics"/>
            <person name="Doyle S."/>
        </authorList>
    </citation>
    <scope>NUCLEOTIDE SEQUENCE [LARGE SCALE GENOMIC DNA]</scope>
    <source>
        <strain evidence="1 2">NCTC11685</strain>
    </source>
</reference>
<dbReference type="Proteomes" id="UP000254863">
    <property type="component" value="Unassembled WGS sequence"/>
</dbReference>
<evidence type="ECO:0000313" key="2">
    <source>
        <dbReference type="Proteomes" id="UP000254863"/>
    </source>
</evidence>
<dbReference type="EMBL" id="UGMS01000001">
    <property type="protein sequence ID" value="STV79017.1"/>
    <property type="molecule type" value="Genomic_DNA"/>
</dbReference>